<dbReference type="PANTHER" id="PTHR43304:SF1">
    <property type="entry name" value="PAC DOMAIN-CONTAINING PROTEIN"/>
    <property type="match status" value="1"/>
</dbReference>
<dbReference type="InterPro" id="IPR001610">
    <property type="entry name" value="PAC"/>
</dbReference>
<dbReference type="InterPro" id="IPR036097">
    <property type="entry name" value="HisK_dim/P_sf"/>
</dbReference>
<evidence type="ECO:0000256" key="1">
    <source>
        <dbReference type="ARBA" id="ARBA00000085"/>
    </source>
</evidence>
<accession>A0A5B8YNX3</accession>
<dbReference type="InterPro" id="IPR035965">
    <property type="entry name" value="PAS-like_dom_sf"/>
</dbReference>
<dbReference type="InterPro" id="IPR000014">
    <property type="entry name" value="PAS"/>
</dbReference>
<keyword evidence="8" id="KW-0175">Coiled coil</keyword>
<dbReference type="NCBIfam" id="TIGR00229">
    <property type="entry name" value="sensory_box"/>
    <property type="match status" value="3"/>
</dbReference>
<evidence type="ECO:0000256" key="4">
    <source>
        <dbReference type="ARBA" id="ARBA00022679"/>
    </source>
</evidence>
<keyword evidence="4" id="KW-0808">Transferase</keyword>
<feature type="coiled-coil region" evidence="8">
    <location>
        <begin position="707"/>
        <end position="734"/>
    </location>
</feature>
<dbReference type="InterPro" id="IPR005467">
    <property type="entry name" value="His_kinase_dom"/>
</dbReference>
<dbReference type="SUPFAM" id="SSF47384">
    <property type="entry name" value="Homodimeric domain of signal transducing histidine kinase"/>
    <property type="match status" value="1"/>
</dbReference>
<protein>
    <recommendedName>
        <fullName evidence="2">histidine kinase</fullName>
        <ecNumber evidence="2">2.7.13.3</ecNumber>
    </recommendedName>
</protein>
<dbReference type="SMART" id="SM00388">
    <property type="entry name" value="HisKA"/>
    <property type="match status" value="1"/>
</dbReference>
<evidence type="ECO:0000313" key="13">
    <source>
        <dbReference type="Proteomes" id="UP000321954"/>
    </source>
</evidence>
<dbReference type="Gene3D" id="3.30.565.10">
    <property type="entry name" value="Histidine kinase-like ATPase, C-terminal domain"/>
    <property type="match status" value="1"/>
</dbReference>
<dbReference type="OrthoDB" id="9766459at2"/>
<dbReference type="InterPro" id="IPR052162">
    <property type="entry name" value="Sensor_kinase/Photoreceptor"/>
</dbReference>
<dbReference type="InterPro" id="IPR000700">
    <property type="entry name" value="PAS-assoc_C"/>
</dbReference>
<dbReference type="EC" id="2.7.13.3" evidence="2"/>
<feature type="domain" description="PAC" evidence="11">
    <location>
        <begin position="472"/>
        <end position="525"/>
    </location>
</feature>
<dbReference type="Pfam" id="PF00512">
    <property type="entry name" value="HisKA"/>
    <property type="match status" value="1"/>
</dbReference>
<feature type="domain" description="Histidine kinase" evidence="9">
    <location>
        <begin position="655"/>
        <end position="876"/>
    </location>
</feature>
<keyword evidence="6" id="KW-0902">Two-component regulatory system</keyword>
<name>A0A5B8YNX3_9FLAO</name>
<dbReference type="CDD" id="cd00075">
    <property type="entry name" value="HATPase"/>
    <property type="match status" value="1"/>
</dbReference>
<dbReference type="Pfam" id="PF08448">
    <property type="entry name" value="PAS_4"/>
    <property type="match status" value="2"/>
</dbReference>
<dbReference type="SMART" id="SM00091">
    <property type="entry name" value="PAS"/>
    <property type="match status" value="5"/>
</dbReference>
<dbReference type="Gene3D" id="3.30.450.20">
    <property type="entry name" value="PAS domain"/>
    <property type="match status" value="4"/>
</dbReference>
<evidence type="ECO:0000259" key="11">
    <source>
        <dbReference type="PROSITE" id="PS50113"/>
    </source>
</evidence>
<dbReference type="Pfam" id="PF08447">
    <property type="entry name" value="PAS_3"/>
    <property type="match status" value="2"/>
</dbReference>
<evidence type="ECO:0000256" key="3">
    <source>
        <dbReference type="ARBA" id="ARBA00022553"/>
    </source>
</evidence>
<dbReference type="InterPro" id="IPR003594">
    <property type="entry name" value="HATPase_dom"/>
</dbReference>
<keyword evidence="7" id="KW-0472">Membrane</keyword>
<evidence type="ECO:0000256" key="6">
    <source>
        <dbReference type="ARBA" id="ARBA00023012"/>
    </source>
</evidence>
<dbReference type="InterPro" id="IPR036890">
    <property type="entry name" value="HATPase_C_sf"/>
</dbReference>
<feature type="domain" description="PAS" evidence="10">
    <location>
        <begin position="270"/>
        <end position="340"/>
    </location>
</feature>
<dbReference type="SMART" id="SM00086">
    <property type="entry name" value="PAC"/>
    <property type="match status" value="3"/>
</dbReference>
<dbReference type="PROSITE" id="PS50109">
    <property type="entry name" value="HIS_KIN"/>
    <property type="match status" value="1"/>
</dbReference>
<dbReference type="Proteomes" id="UP000321954">
    <property type="component" value="Chromosome"/>
</dbReference>
<dbReference type="CDD" id="cd00130">
    <property type="entry name" value="PAS"/>
    <property type="match status" value="2"/>
</dbReference>
<sequence>MNTTGGSLIEEHLDIFKKTIVNVVREPLVILDENLHILCWNQNFSKKFKLKEPLGVNLLLFNLNNGQFDLPPLRGELENLARSGDPVKSFPVSIDIGNPEKKQFIINASKMETSTGGGMILLSFKKRKNALHLAKKEKKFLRIFNDILSNAPAAICTLRGPEHIFEIANENYLNLVGNRNVIGKSVKEVLPEVAGQGFIELLDNVYNTGEPFLGNEIPIKLKVGENEWKNSFLNFVYQPTLNASGVVEGIFVHAINVTEQVETRRLVERSENRLQNLIDTVPAIIWITNKEGESAYLNDNWYKYTGQAPQEAAGFGWLKATHPEDVEMAENAFRTANDNHEAYNVSYRLRNKEGEYRWVIDRGSPKYNEQGEFDGMVGTVIDVHEERVKDQLVRESEHRLRNIVHEATVATGIYLGREMKIGLANEAMIKLWGKDSSVIGKTIRQALPELEGQPFHELLDEVFTTGNTYWGKEDKVDLVINGKLQSGYFNFTYKPLRNEKGEIYGVLNMAVDVTELVKSKMQVKESETHFRQMADLMPTKVINADPAGNFIYFNEDWLDYTGLKVEELLEKGWIHLIHPLEREIFKERWQASLNTGNPFEMELRCINKHGKYKWHLSRAEAVINEDGAIKMWIGTNTEIQKLKEEEKRKEDFLKMVSHELKTPVTSIKGYVQLLLNLLKREGVMVQGLPLEQSLGRIDHQIKRLTRLISEMLDLSRIEENKMELQKEIFSINDLVAETVQDINYTNTQHKIEVHQDYKCNVLADKDRIGQVLINFITNAIKYSPDSQEIVVKVQKHKNNQVAVVVKDNGIGIDKKNHRNIFKRFYRIGGKSEDTYSGFGIGLYLANEIIQRHNGTITVKSKKGKGSDFCFILSTAQ</sequence>
<feature type="domain" description="PAC" evidence="11">
    <location>
        <begin position="343"/>
        <end position="395"/>
    </location>
</feature>
<dbReference type="SUPFAM" id="SSF55785">
    <property type="entry name" value="PYP-like sensor domain (PAS domain)"/>
    <property type="match status" value="4"/>
</dbReference>
<dbReference type="CDD" id="cd00082">
    <property type="entry name" value="HisKA"/>
    <property type="match status" value="1"/>
</dbReference>
<dbReference type="FunFam" id="3.30.565.10:FF:000006">
    <property type="entry name" value="Sensor histidine kinase WalK"/>
    <property type="match status" value="1"/>
</dbReference>
<evidence type="ECO:0000256" key="5">
    <source>
        <dbReference type="ARBA" id="ARBA00022777"/>
    </source>
</evidence>
<dbReference type="SUPFAM" id="SSF55874">
    <property type="entry name" value="ATPase domain of HSP90 chaperone/DNA topoisomerase II/histidine kinase"/>
    <property type="match status" value="1"/>
</dbReference>
<dbReference type="PRINTS" id="PR00344">
    <property type="entry name" value="BCTRLSENSOR"/>
</dbReference>
<dbReference type="FunFam" id="1.10.287.130:FF:000001">
    <property type="entry name" value="Two-component sensor histidine kinase"/>
    <property type="match status" value="1"/>
</dbReference>
<evidence type="ECO:0000256" key="8">
    <source>
        <dbReference type="SAM" id="Coils"/>
    </source>
</evidence>
<dbReference type="PANTHER" id="PTHR43304">
    <property type="entry name" value="PHYTOCHROME-LIKE PROTEIN CPH1"/>
    <property type="match status" value="1"/>
</dbReference>
<dbReference type="PROSITE" id="PS50112">
    <property type="entry name" value="PAS"/>
    <property type="match status" value="2"/>
</dbReference>
<dbReference type="EMBL" id="CP042476">
    <property type="protein sequence ID" value="QED37976.1"/>
    <property type="molecule type" value="Genomic_DNA"/>
</dbReference>
<dbReference type="InterPro" id="IPR013656">
    <property type="entry name" value="PAS_4"/>
</dbReference>
<comment type="catalytic activity">
    <reaction evidence="1">
        <text>ATP + protein L-histidine = ADP + protein N-phospho-L-histidine.</text>
        <dbReference type="EC" id="2.7.13.3"/>
    </reaction>
</comment>
<dbReference type="InterPro" id="IPR013655">
    <property type="entry name" value="PAS_fold_3"/>
</dbReference>
<dbReference type="Gene3D" id="1.10.287.130">
    <property type="match status" value="1"/>
</dbReference>
<dbReference type="PROSITE" id="PS50113">
    <property type="entry name" value="PAC"/>
    <property type="match status" value="3"/>
</dbReference>
<keyword evidence="5" id="KW-0418">Kinase</keyword>
<dbReference type="AlphaFoldDB" id="A0A5B8YNX3"/>
<evidence type="ECO:0000256" key="7">
    <source>
        <dbReference type="ARBA" id="ARBA00023136"/>
    </source>
</evidence>
<gene>
    <name evidence="12" type="ORF">FK178_09665</name>
</gene>
<evidence type="ECO:0000259" key="10">
    <source>
        <dbReference type="PROSITE" id="PS50112"/>
    </source>
</evidence>
<dbReference type="KEGG" id="anp:FK178_09665"/>
<dbReference type="Pfam" id="PF02518">
    <property type="entry name" value="HATPase_c"/>
    <property type="match status" value="1"/>
</dbReference>
<feature type="domain" description="PAC" evidence="11">
    <location>
        <begin position="599"/>
        <end position="651"/>
    </location>
</feature>
<dbReference type="RefSeq" id="WP_146834165.1">
    <property type="nucleotide sequence ID" value="NZ_CP042476.1"/>
</dbReference>
<keyword evidence="13" id="KW-1185">Reference proteome</keyword>
<feature type="domain" description="PAS" evidence="10">
    <location>
        <begin position="526"/>
        <end position="596"/>
    </location>
</feature>
<dbReference type="FunFam" id="3.30.450.20:FF:000099">
    <property type="entry name" value="Sensory box sensor histidine kinase"/>
    <property type="match status" value="2"/>
</dbReference>
<evidence type="ECO:0000256" key="2">
    <source>
        <dbReference type="ARBA" id="ARBA00012438"/>
    </source>
</evidence>
<organism evidence="12 13">
    <name type="scientific">Antarcticibacterium arcticum</name>
    <dbReference type="NCBI Taxonomy" id="2585771"/>
    <lineage>
        <taxon>Bacteria</taxon>
        <taxon>Pseudomonadati</taxon>
        <taxon>Bacteroidota</taxon>
        <taxon>Flavobacteriia</taxon>
        <taxon>Flavobacteriales</taxon>
        <taxon>Flavobacteriaceae</taxon>
        <taxon>Antarcticibacterium</taxon>
    </lineage>
</organism>
<keyword evidence="3" id="KW-0597">Phosphoprotein</keyword>
<reference evidence="12 13" key="1">
    <citation type="submission" date="2019-08" db="EMBL/GenBank/DDBJ databases">
        <title>Antarcticibacterium arcticum sp. nov., a bacterium isolated from marine sediment of the Canadian Beaufort Sea.</title>
        <authorList>
            <person name="Lee Y.M."/>
            <person name="Baek K."/>
            <person name="Lee D.-H."/>
            <person name="Shin S.C."/>
            <person name="Jin Y.K."/>
            <person name="Park Y."/>
        </authorList>
    </citation>
    <scope>NUCLEOTIDE SEQUENCE [LARGE SCALE GENOMIC DNA]</scope>
    <source>
        <strain evidence="12 13">PAMC 28998</strain>
    </source>
</reference>
<dbReference type="InterPro" id="IPR003661">
    <property type="entry name" value="HisK_dim/P_dom"/>
</dbReference>
<dbReference type="InterPro" id="IPR004358">
    <property type="entry name" value="Sig_transdc_His_kin-like_C"/>
</dbReference>
<dbReference type="GO" id="GO:0000155">
    <property type="term" value="F:phosphorelay sensor kinase activity"/>
    <property type="evidence" value="ECO:0007669"/>
    <property type="project" value="InterPro"/>
</dbReference>
<dbReference type="SMART" id="SM00387">
    <property type="entry name" value="HATPase_c"/>
    <property type="match status" value="1"/>
</dbReference>
<evidence type="ECO:0000259" key="9">
    <source>
        <dbReference type="PROSITE" id="PS50109"/>
    </source>
</evidence>
<proteinExistence type="predicted"/>
<evidence type="ECO:0000313" key="12">
    <source>
        <dbReference type="EMBL" id="QED37976.1"/>
    </source>
</evidence>